<keyword evidence="2" id="KW-1185">Reference proteome</keyword>
<evidence type="ECO:0000313" key="2">
    <source>
        <dbReference type="Proteomes" id="UP000580568"/>
    </source>
</evidence>
<evidence type="ECO:0000313" key="1">
    <source>
        <dbReference type="EMBL" id="GFP76620.1"/>
    </source>
</evidence>
<dbReference type="EMBL" id="BLZR01000001">
    <property type="protein sequence ID" value="GFP76620.1"/>
    <property type="molecule type" value="Genomic_DNA"/>
</dbReference>
<sequence>MSAIQMGPILYVENKTNEDLENIFFTLDDYHKMDTRIKKIKSGQTNTTSICNRTFFNKSILKNPSKFGFEEFKKCYQNNNETKTLYLYHYDKNNEKRQYIVCDKLHSNDFTNIKVAVSKVNTDGSLVFDVILNYDPLKTH</sequence>
<gene>
    <name evidence="1" type="ORF">bsdtw1_02723</name>
</gene>
<protein>
    <submittedName>
        <fullName evidence="1">Uncharacterized protein</fullName>
    </submittedName>
</protein>
<dbReference type="AlphaFoldDB" id="A0A6V8SI27"/>
<organism evidence="1 2">
    <name type="scientific">Clostridium fungisolvens</name>
    <dbReference type="NCBI Taxonomy" id="1604897"/>
    <lineage>
        <taxon>Bacteria</taxon>
        <taxon>Bacillati</taxon>
        <taxon>Bacillota</taxon>
        <taxon>Clostridia</taxon>
        <taxon>Eubacteriales</taxon>
        <taxon>Clostridiaceae</taxon>
        <taxon>Clostridium</taxon>
    </lineage>
</organism>
<accession>A0A6V8SI27</accession>
<reference evidence="1 2" key="1">
    <citation type="submission" date="2020-07" db="EMBL/GenBank/DDBJ databases">
        <title>A new beta-1,3-glucan-decomposing anaerobic bacterium isolated from anoxic soil subjected to biological soil disinfestation.</title>
        <authorList>
            <person name="Ueki A."/>
            <person name="Tonouchi A."/>
        </authorList>
    </citation>
    <scope>NUCLEOTIDE SEQUENCE [LARGE SCALE GENOMIC DNA]</scope>
    <source>
        <strain evidence="1 2">TW1</strain>
    </source>
</reference>
<comment type="caution">
    <text evidence="1">The sequence shown here is derived from an EMBL/GenBank/DDBJ whole genome shotgun (WGS) entry which is preliminary data.</text>
</comment>
<dbReference type="Proteomes" id="UP000580568">
    <property type="component" value="Unassembled WGS sequence"/>
</dbReference>
<dbReference type="RefSeq" id="WP_183278036.1">
    <property type="nucleotide sequence ID" value="NZ_BLZR01000001.1"/>
</dbReference>
<name>A0A6V8SI27_9CLOT</name>
<proteinExistence type="predicted"/>